<feature type="region of interest" description="Disordered" evidence="1">
    <location>
        <begin position="1"/>
        <end position="37"/>
    </location>
</feature>
<evidence type="ECO:0000256" key="1">
    <source>
        <dbReference type="SAM" id="MobiDB-lite"/>
    </source>
</evidence>
<name>A0AAE1UBX1_9EUCA</name>
<feature type="compositionally biased region" description="Basic and acidic residues" evidence="1">
    <location>
        <begin position="7"/>
        <end position="19"/>
    </location>
</feature>
<dbReference type="Proteomes" id="UP001292094">
    <property type="component" value="Unassembled WGS sequence"/>
</dbReference>
<dbReference type="EMBL" id="JAWZYT010000885">
    <property type="protein sequence ID" value="KAK4317837.1"/>
    <property type="molecule type" value="Genomic_DNA"/>
</dbReference>
<reference evidence="2" key="1">
    <citation type="submission" date="2023-11" db="EMBL/GenBank/DDBJ databases">
        <title>Genome assemblies of two species of porcelain crab, Petrolisthes cinctipes and Petrolisthes manimaculis (Anomura: Porcellanidae).</title>
        <authorList>
            <person name="Angst P."/>
        </authorList>
    </citation>
    <scope>NUCLEOTIDE SEQUENCE</scope>
    <source>
        <strain evidence="2">PB745_02</strain>
        <tissue evidence="2">Gill</tissue>
    </source>
</reference>
<accession>A0AAE1UBX1</accession>
<organism evidence="2 3">
    <name type="scientific">Petrolisthes manimaculis</name>
    <dbReference type="NCBI Taxonomy" id="1843537"/>
    <lineage>
        <taxon>Eukaryota</taxon>
        <taxon>Metazoa</taxon>
        <taxon>Ecdysozoa</taxon>
        <taxon>Arthropoda</taxon>
        <taxon>Crustacea</taxon>
        <taxon>Multicrustacea</taxon>
        <taxon>Malacostraca</taxon>
        <taxon>Eumalacostraca</taxon>
        <taxon>Eucarida</taxon>
        <taxon>Decapoda</taxon>
        <taxon>Pleocyemata</taxon>
        <taxon>Anomura</taxon>
        <taxon>Galatheoidea</taxon>
        <taxon>Porcellanidae</taxon>
        <taxon>Petrolisthes</taxon>
    </lineage>
</organism>
<evidence type="ECO:0000313" key="3">
    <source>
        <dbReference type="Proteomes" id="UP001292094"/>
    </source>
</evidence>
<keyword evidence="3" id="KW-1185">Reference proteome</keyword>
<evidence type="ECO:0000313" key="2">
    <source>
        <dbReference type="EMBL" id="KAK4317837.1"/>
    </source>
</evidence>
<protein>
    <submittedName>
        <fullName evidence="2">Uncharacterized protein</fullName>
    </submittedName>
</protein>
<feature type="compositionally biased region" description="Basic residues" evidence="1">
    <location>
        <begin position="23"/>
        <end position="33"/>
    </location>
</feature>
<proteinExistence type="predicted"/>
<sequence length="163" mass="17275">MSKTVKKRENTENRKETIEGGRQIRKGKKKHKVGRDEESAVVIRGGQNKRNQGVSECGWIRRGQKGLRLVDPIGDCRQNYCCWWCDVCVIGVGDVSDVGGVGDVCVIGVGDVRVIGVGDVSDMSGVGDVSDVGGVGDVCVIGVGDVSDVGGVGDVCVKNERKI</sequence>
<comment type="caution">
    <text evidence="2">The sequence shown here is derived from an EMBL/GenBank/DDBJ whole genome shotgun (WGS) entry which is preliminary data.</text>
</comment>
<gene>
    <name evidence="2" type="ORF">Pmani_011076</name>
</gene>
<dbReference type="AlphaFoldDB" id="A0AAE1UBX1"/>